<feature type="transmembrane region" description="Helical" evidence="1">
    <location>
        <begin position="151"/>
        <end position="167"/>
    </location>
</feature>
<evidence type="ECO:0000313" key="4">
    <source>
        <dbReference type="EMBL" id="MBM4629810.1"/>
    </source>
</evidence>
<reference evidence="4" key="2">
    <citation type="submission" date="2019-11" db="EMBL/GenBank/DDBJ databases">
        <title>Spread of Macrolides and rifampicin resistant Rhodococcus equi in clinical isolates in the USA.</title>
        <authorList>
            <person name="Alvarez-Narvaez S."/>
            <person name="Huber L."/>
            <person name="Cohen N.D."/>
            <person name="Slovis N."/>
            <person name="Greiter M."/>
            <person name="Giguere S."/>
            <person name="Hart K."/>
        </authorList>
    </citation>
    <scope>NUCLEOTIDE SEQUENCE</scope>
    <source>
        <strain evidence="4">Lh_38</strain>
    </source>
</reference>
<evidence type="ECO:0000313" key="6">
    <source>
        <dbReference type="Proteomes" id="UP000193518"/>
    </source>
</evidence>
<dbReference type="RefSeq" id="WP_022597916.1">
    <property type="nucleotide sequence ID" value="NZ_AP025268.1"/>
</dbReference>
<feature type="transmembrane region" description="Helical" evidence="1">
    <location>
        <begin position="174"/>
        <end position="194"/>
    </location>
</feature>
<dbReference type="InterPro" id="IPR043968">
    <property type="entry name" value="SGNH"/>
</dbReference>
<dbReference type="Proteomes" id="UP000738270">
    <property type="component" value="Unassembled WGS sequence"/>
</dbReference>
<keyword evidence="1" id="KW-0812">Transmembrane</keyword>
<protein>
    <submittedName>
        <fullName evidence="4">Acyltransferase family protein</fullName>
    </submittedName>
</protein>
<dbReference type="InterPro" id="IPR050879">
    <property type="entry name" value="Acyltransferase_3"/>
</dbReference>
<proteinExistence type="predicted"/>
<dbReference type="EMBL" id="WUXD01000074">
    <property type="protein sequence ID" value="MBM4629810.1"/>
    <property type="molecule type" value="Genomic_DNA"/>
</dbReference>
<feature type="transmembrane region" description="Helical" evidence="1">
    <location>
        <begin position="20"/>
        <end position="36"/>
    </location>
</feature>
<feature type="domain" description="SGNH" evidence="3">
    <location>
        <begin position="430"/>
        <end position="655"/>
    </location>
</feature>
<feature type="transmembrane region" description="Helical" evidence="1">
    <location>
        <begin position="321"/>
        <end position="338"/>
    </location>
</feature>
<dbReference type="InterPro" id="IPR002656">
    <property type="entry name" value="Acyl_transf_3_dom"/>
</dbReference>
<comment type="caution">
    <text evidence="5">The sequence shown here is derived from an EMBL/GenBank/DDBJ whole genome shotgun (WGS) entry which is preliminary data.</text>
</comment>
<feature type="transmembrane region" description="Helical" evidence="1">
    <location>
        <begin position="293"/>
        <end position="315"/>
    </location>
</feature>
<feature type="transmembrane region" description="Helical" evidence="1">
    <location>
        <begin position="230"/>
        <end position="249"/>
    </location>
</feature>
<evidence type="ECO:0000259" key="3">
    <source>
        <dbReference type="Pfam" id="PF19040"/>
    </source>
</evidence>
<evidence type="ECO:0000259" key="2">
    <source>
        <dbReference type="Pfam" id="PF01757"/>
    </source>
</evidence>
<sequence>MKNAAAISGKFRPDIQGMRAVAILLVLVYHAGATFIPGGYVGVDVFFVISGYLITSHLIGELEKRGTIQLGSFWARRMRRLLPASLLVLVATLILARVMLPPLAMGEVSLDAAFTATYLANMWFAYTGTDYLANADPSVFQHYWSLALEEQFYLVWPLILIVLVRFFKSRSSLLIALGVIVSASFVFGLAMTSISQPIAFFTLPARAWELGIGGLVALAAMYAGRLSPRFAAVVGWVGLAMVLAAAVVYTKETVFPGYAAVLPTLGAAMMIFGGATRASTGPVALLQLQPFQFFGTISYSLYLWHWPLLVIPAMYRAELSVMERAGLVVVAVLLAWLTERYVEKPFRSGRWLTSTNARTYLTAAAATVTAIALSLASGVTPRLTSDRTAGQWTEGVLATEVADPGFVPSNLRPALKDTLDSVPPIYADGCHVGFSVTEPQDCSYGAKEFGRTIVLFGDSHAAQWFPALEAIALQSGSRLVSFTKSSCPAADITTWNSNLQQPYTACDVWREKVLNRIVALDPDLIVMSDYRKQRPAQAGDASSLWAEGIETTVRRLTSTADVVVVGDGPTFPVEPAVCLSAHLEATAECAEPIENVVDLVALDEVRKATVTAGGRFIDTREWYCPAGLCSVVRGDVAMYRDNHHITVEASQAMSASLYSALEIDH</sequence>
<dbReference type="PANTHER" id="PTHR23028">
    <property type="entry name" value="ACETYLTRANSFERASE"/>
    <property type="match status" value="1"/>
</dbReference>
<keyword evidence="4" id="KW-0012">Acyltransferase</keyword>
<evidence type="ECO:0000313" key="5">
    <source>
        <dbReference type="EMBL" id="ORM28480.1"/>
    </source>
</evidence>
<keyword evidence="4" id="KW-0808">Transferase</keyword>
<reference evidence="5 6" key="1">
    <citation type="journal article" date="2016" name="Genome Biol. Evol.">
        <title>Pangenome and Phylogenomic Analysis of the Pathogenic Actinobacterium Rhodococcus equi.</title>
        <authorList>
            <person name="Anastasi E."/>
            <person name="MacArthur I."/>
            <person name="Scortti M."/>
            <person name="Alvarez S."/>
            <person name="Giguere S."/>
            <person name="Vazquez-Boland J.A."/>
        </authorList>
    </citation>
    <scope>NUCLEOTIDE SEQUENCE [LARGE SCALE GENOMIC DNA]</scope>
    <source>
        <strain evidence="5 6">PAM1271</strain>
    </source>
</reference>
<keyword evidence="1" id="KW-1133">Transmembrane helix</keyword>
<dbReference type="PANTHER" id="PTHR23028:SF53">
    <property type="entry name" value="ACYL_TRANSF_3 DOMAIN-CONTAINING PROTEIN"/>
    <property type="match status" value="1"/>
</dbReference>
<dbReference type="Proteomes" id="UP000193518">
    <property type="component" value="Unassembled WGS sequence"/>
</dbReference>
<feature type="transmembrane region" description="Helical" evidence="1">
    <location>
        <begin position="81"/>
        <end position="100"/>
    </location>
</feature>
<accession>A0AAE5IUG0</accession>
<organism evidence="5 6">
    <name type="scientific">Rhodococcus hoagii</name>
    <name type="common">Corynebacterium equii</name>
    <dbReference type="NCBI Taxonomy" id="43767"/>
    <lineage>
        <taxon>Bacteria</taxon>
        <taxon>Bacillati</taxon>
        <taxon>Actinomycetota</taxon>
        <taxon>Actinomycetes</taxon>
        <taxon>Mycobacteriales</taxon>
        <taxon>Nocardiaceae</taxon>
        <taxon>Prescottella</taxon>
    </lineage>
</organism>
<dbReference type="GO" id="GO:0016020">
    <property type="term" value="C:membrane"/>
    <property type="evidence" value="ECO:0007669"/>
    <property type="project" value="TreeGrafter"/>
</dbReference>
<evidence type="ECO:0000256" key="1">
    <source>
        <dbReference type="SAM" id="Phobius"/>
    </source>
</evidence>
<dbReference type="GO" id="GO:0009103">
    <property type="term" value="P:lipopolysaccharide biosynthetic process"/>
    <property type="evidence" value="ECO:0007669"/>
    <property type="project" value="TreeGrafter"/>
</dbReference>
<dbReference type="GO" id="GO:0016747">
    <property type="term" value="F:acyltransferase activity, transferring groups other than amino-acyl groups"/>
    <property type="evidence" value="ECO:0007669"/>
    <property type="project" value="InterPro"/>
</dbReference>
<dbReference type="Pfam" id="PF01757">
    <property type="entry name" value="Acyl_transf_3"/>
    <property type="match status" value="1"/>
</dbReference>
<feature type="transmembrane region" description="Helical" evidence="1">
    <location>
        <begin position="42"/>
        <end position="60"/>
    </location>
</feature>
<gene>
    <name evidence="5" type="ORF">A5N68_10280</name>
    <name evidence="4" type="ORF">GS453_24425</name>
</gene>
<dbReference type="EMBL" id="LWIC01000003">
    <property type="protein sequence ID" value="ORM28480.1"/>
    <property type="molecule type" value="Genomic_DNA"/>
</dbReference>
<dbReference type="AlphaFoldDB" id="A0AAE5IUG0"/>
<feature type="transmembrane region" description="Helical" evidence="1">
    <location>
        <begin position="359"/>
        <end position="379"/>
    </location>
</feature>
<feature type="transmembrane region" description="Helical" evidence="1">
    <location>
        <begin position="255"/>
        <end position="272"/>
    </location>
</feature>
<name>A0AAE5IUG0_RHOHA</name>
<dbReference type="Pfam" id="PF19040">
    <property type="entry name" value="SGNH"/>
    <property type="match status" value="1"/>
</dbReference>
<keyword evidence="1" id="KW-0472">Membrane</keyword>
<feature type="domain" description="Acyltransferase 3" evidence="2">
    <location>
        <begin position="14"/>
        <end position="339"/>
    </location>
</feature>